<evidence type="ECO:0000313" key="9">
    <source>
        <dbReference type="EMBL" id="OGI50366.1"/>
    </source>
</evidence>
<dbReference type="PANTHER" id="PTHR47637">
    <property type="entry name" value="CHAPERONE SURA"/>
    <property type="match status" value="1"/>
</dbReference>
<feature type="domain" description="PpiC" evidence="8">
    <location>
        <begin position="293"/>
        <end position="392"/>
    </location>
</feature>
<dbReference type="Pfam" id="PF00639">
    <property type="entry name" value="Rotamase"/>
    <property type="match status" value="2"/>
</dbReference>
<dbReference type="GO" id="GO:0042277">
    <property type="term" value="F:peptide binding"/>
    <property type="evidence" value="ECO:0007669"/>
    <property type="project" value="InterPro"/>
</dbReference>
<dbReference type="SUPFAM" id="SSF54534">
    <property type="entry name" value="FKBP-like"/>
    <property type="match status" value="2"/>
</dbReference>
<dbReference type="InterPro" id="IPR023034">
    <property type="entry name" value="PPIase_SurA"/>
</dbReference>
<dbReference type="PROSITE" id="PS50198">
    <property type="entry name" value="PPIC_PPIASE_2"/>
    <property type="match status" value="2"/>
</dbReference>
<dbReference type="STRING" id="1817768.A3A87_06430"/>
<gene>
    <name evidence="7" type="primary">surA</name>
    <name evidence="9" type="ORF">A3A87_06430</name>
</gene>
<dbReference type="PANTHER" id="PTHR47637:SF1">
    <property type="entry name" value="CHAPERONE SURA"/>
    <property type="match status" value="1"/>
</dbReference>
<dbReference type="SUPFAM" id="SSF109998">
    <property type="entry name" value="Triger factor/SurA peptide-binding domain-like"/>
    <property type="match status" value="1"/>
</dbReference>
<dbReference type="InterPro" id="IPR015391">
    <property type="entry name" value="SurA_N"/>
</dbReference>
<name>A0A1F6TZ39_9PROT</name>
<keyword evidence="2 7" id="KW-0677">Repeat</keyword>
<keyword evidence="1 7" id="KW-0732">Signal</keyword>
<dbReference type="Pfam" id="PF09312">
    <property type="entry name" value="SurA_N"/>
    <property type="match status" value="1"/>
</dbReference>
<evidence type="ECO:0000259" key="8">
    <source>
        <dbReference type="PROSITE" id="PS50198"/>
    </source>
</evidence>
<organism evidence="9 10">
    <name type="scientific">Candidatus Muproteobacteria bacterium RIFCSPLOWO2_01_FULL_60_18</name>
    <dbReference type="NCBI Taxonomy" id="1817768"/>
    <lineage>
        <taxon>Bacteria</taxon>
        <taxon>Pseudomonadati</taxon>
        <taxon>Pseudomonadota</taxon>
        <taxon>Candidatus Muproteobacteria</taxon>
    </lineage>
</organism>
<evidence type="ECO:0000256" key="3">
    <source>
        <dbReference type="ARBA" id="ARBA00022764"/>
    </source>
</evidence>
<keyword evidence="5 7" id="KW-0143">Chaperone</keyword>
<dbReference type="GO" id="GO:0051082">
    <property type="term" value="F:unfolded protein binding"/>
    <property type="evidence" value="ECO:0007669"/>
    <property type="project" value="UniProtKB-UniRule"/>
</dbReference>
<dbReference type="InterPro" id="IPR023058">
    <property type="entry name" value="PPIase_PpiC_CS"/>
</dbReference>
<feature type="chain" id="PRO_5009730107" description="Chaperone SurA" evidence="7">
    <location>
        <begin position="28"/>
        <end position="441"/>
    </location>
</feature>
<evidence type="ECO:0000256" key="5">
    <source>
        <dbReference type="ARBA" id="ARBA00023186"/>
    </source>
</evidence>
<feature type="domain" description="PpiC" evidence="8">
    <location>
        <begin position="182"/>
        <end position="283"/>
    </location>
</feature>
<keyword evidence="4 7" id="KW-0697">Rotamase</keyword>
<evidence type="ECO:0000256" key="1">
    <source>
        <dbReference type="ARBA" id="ARBA00022729"/>
    </source>
</evidence>
<evidence type="ECO:0000256" key="4">
    <source>
        <dbReference type="ARBA" id="ARBA00023110"/>
    </source>
</evidence>
<protein>
    <recommendedName>
        <fullName evidence="7">Chaperone SurA</fullName>
    </recommendedName>
    <alternativeName>
        <fullName evidence="7">Peptidyl-prolyl cis-trans isomerase SurA</fullName>
        <shortName evidence="7">PPIase SurA</shortName>
        <ecNumber evidence="7">5.2.1.8</ecNumber>
    </alternativeName>
    <alternativeName>
        <fullName evidence="7">Rotamase SurA</fullName>
    </alternativeName>
</protein>
<proteinExistence type="inferred from homology"/>
<dbReference type="GO" id="GO:0050821">
    <property type="term" value="P:protein stabilization"/>
    <property type="evidence" value="ECO:0007669"/>
    <property type="project" value="InterPro"/>
</dbReference>
<comment type="domain">
    <text evidence="7">The PPIase activity resides only in the second parvulin domain. The N-terminal region and the C-terminal tail are necessary and sufficient for the chaperone activity of SurA. The PPIase activity is dispensable for SurA to function as a chaperone. The N-terminal region and the C-terminal tail are also required for porin recognition.</text>
</comment>
<comment type="function">
    <text evidence="7">Chaperone involved in the correct folding and assembly of outer membrane proteins. Recognizes specific patterns of aromatic residues and the orientation of their side chains, which are found more frequently in integral outer membrane proteins. May act in both early periplasmic and late outer membrane-associated steps of protein maturation.</text>
</comment>
<comment type="caution">
    <text evidence="9">The sequence shown here is derived from an EMBL/GenBank/DDBJ whole genome shotgun (WGS) entry which is preliminary data.</text>
</comment>
<comment type="catalytic activity">
    <reaction evidence="7">
        <text>[protein]-peptidylproline (omega=180) = [protein]-peptidylproline (omega=0)</text>
        <dbReference type="Rhea" id="RHEA:16237"/>
        <dbReference type="Rhea" id="RHEA-COMP:10747"/>
        <dbReference type="Rhea" id="RHEA-COMP:10748"/>
        <dbReference type="ChEBI" id="CHEBI:83833"/>
        <dbReference type="ChEBI" id="CHEBI:83834"/>
        <dbReference type="EC" id="5.2.1.8"/>
    </reaction>
</comment>
<dbReference type="EMBL" id="MFTC01000072">
    <property type="protein sequence ID" value="OGI50366.1"/>
    <property type="molecule type" value="Genomic_DNA"/>
</dbReference>
<keyword evidence="6 7" id="KW-0413">Isomerase</keyword>
<dbReference type="EC" id="5.2.1.8" evidence="7"/>
<dbReference type="GO" id="GO:0006457">
    <property type="term" value="P:protein folding"/>
    <property type="evidence" value="ECO:0007669"/>
    <property type="project" value="UniProtKB-UniRule"/>
</dbReference>
<comment type="subcellular location">
    <subcellularLocation>
        <location evidence="7">Periplasm</location>
    </subcellularLocation>
    <text evidence="7">Is capable of associating with the outer membrane.</text>
</comment>
<dbReference type="GO" id="GO:0043165">
    <property type="term" value="P:Gram-negative-bacterium-type cell outer membrane assembly"/>
    <property type="evidence" value="ECO:0007669"/>
    <property type="project" value="InterPro"/>
</dbReference>
<dbReference type="PROSITE" id="PS01096">
    <property type="entry name" value="PPIC_PPIASE_1"/>
    <property type="match status" value="1"/>
</dbReference>
<dbReference type="Gene3D" id="3.10.50.40">
    <property type="match status" value="2"/>
</dbReference>
<feature type="signal peptide" evidence="7">
    <location>
        <begin position="1"/>
        <end position="27"/>
    </location>
</feature>
<evidence type="ECO:0000256" key="6">
    <source>
        <dbReference type="ARBA" id="ARBA00023235"/>
    </source>
</evidence>
<dbReference type="AlphaFoldDB" id="A0A1F6TZ39"/>
<dbReference type="InterPro" id="IPR050280">
    <property type="entry name" value="OMP_Chaperone_SurA"/>
</dbReference>
<keyword evidence="3 7" id="KW-0574">Periplasm</keyword>
<dbReference type="Gene3D" id="1.10.4030.10">
    <property type="entry name" value="Porin chaperone SurA, peptide-binding domain"/>
    <property type="match status" value="1"/>
</dbReference>
<dbReference type="InterPro" id="IPR000297">
    <property type="entry name" value="PPIase_PpiC"/>
</dbReference>
<evidence type="ECO:0000313" key="10">
    <source>
        <dbReference type="Proteomes" id="UP000179037"/>
    </source>
</evidence>
<sequence precursor="true">MHVFTKSIALGMALSGLILSLSFPTAAATQRLIGDVDRIVVIVNDDVITDSELNQRLRETRKQLELEKISAPPDAALKKQLLERMVLERLQIQLAAQTGIRVSESDVDRAFETVAKRNNLSAEEFRKALVQKGMDIMAYRNQLRDQLTIQQLLEREINNRVTVTDNEVDNFLENPQSRAGMDVSYQLSHILIGIPESASPEAIQAARKRAEDVHRQLSQGANFEQTAVSHSQGADALKGGNLGWKKAGELPELLLSALKNMAVGGISDILRSPNGFHILKLNNKRGDTQAEAVTQTHARHILLRPSEILAPEDARNKLLALRERIENGEDFAALARAHSEDPGSAANGGDLGWTNPGQMVPEFEKAMNALKPDQLSQPVRSPFGLHLIQVLDRRSHDISQEREFAAARQQIHARKADERYEQWARQLRSEAFVEYLLEDVN</sequence>
<dbReference type="InterPro" id="IPR027304">
    <property type="entry name" value="Trigger_fact/SurA_dom_sf"/>
</dbReference>
<dbReference type="GO" id="GO:0030288">
    <property type="term" value="C:outer membrane-bounded periplasmic space"/>
    <property type="evidence" value="ECO:0007669"/>
    <property type="project" value="InterPro"/>
</dbReference>
<dbReference type="Proteomes" id="UP000179037">
    <property type="component" value="Unassembled WGS sequence"/>
</dbReference>
<accession>A0A1F6TZ39</accession>
<reference evidence="9 10" key="1">
    <citation type="journal article" date="2016" name="Nat. Commun.">
        <title>Thousands of microbial genomes shed light on interconnected biogeochemical processes in an aquifer system.</title>
        <authorList>
            <person name="Anantharaman K."/>
            <person name="Brown C.T."/>
            <person name="Hug L.A."/>
            <person name="Sharon I."/>
            <person name="Castelle C.J."/>
            <person name="Probst A.J."/>
            <person name="Thomas B.C."/>
            <person name="Singh A."/>
            <person name="Wilkins M.J."/>
            <person name="Karaoz U."/>
            <person name="Brodie E.L."/>
            <person name="Williams K.H."/>
            <person name="Hubbard S.S."/>
            <person name="Banfield J.F."/>
        </authorList>
    </citation>
    <scope>NUCLEOTIDE SEQUENCE [LARGE SCALE GENOMIC DNA]</scope>
</reference>
<dbReference type="GO" id="GO:0003755">
    <property type="term" value="F:peptidyl-prolyl cis-trans isomerase activity"/>
    <property type="evidence" value="ECO:0007669"/>
    <property type="project" value="UniProtKB-UniRule"/>
</dbReference>
<dbReference type="InterPro" id="IPR046357">
    <property type="entry name" value="PPIase_dom_sf"/>
</dbReference>
<dbReference type="HAMAP" id="MF_01183">
    <property type="entry name" value="Chaperone_SurA"/>
    <property type="match status" value="1"/>
</dbReference>
<evidence type="ECO:0000256" key="7">
    <source>
        <dbReference type="HAMAP-Rule" id="MF_01183"/>
    </source>
</evidence>
<evidence type="ECO:0000256" key="2">
    <source>
        <dbReference type="ARBA" id="ARBA00022737"/>
    </source>
</evidence>